<dbReference type="RefSeq" id="WP_242937694.1">
    <property type="nucleotide sequence ID" value="NZ_CP094326.1"/>
</dbReference>
<dbReference type="Pfam" id="PF18939">
    <property type="entry name" value="DUF5686"/>
    <property type="match status" value="1"/>
</dbReference>
<dbReference type="EMBL" id="CP094326">
    <property type="protein sequence ID" value="UNY99294.1"/>
    <property type="molecule type" value="Genomic_DNA"/>
</dbReference>
<dbReference type="InterPro" id="IPR008969">
    <property type="entry name" value="CarboxyPept-like_regulatory"/>
</dbReference>
<keyword evidence="1" id="KW-0732">Signal</keyword>
<name>A0ABY3YP32_9FLAO</name>
<protein>
    <submittedName>
        <fullName evidence="2">DUF5686 family protein</fullName>
    </submittedName>
</protein>
<gene>
    <name evidence="2" type="ORF">MQE36_02865</name>
</gene>
<dbReference type="InterPro" id="IPR043741">
    <property type="entry name" value="DUF5686"/>
</dbReference>
<proteinExistence type="predicted"/>
<feature type="chain" id="PRO_5046603763" evidence="1">
    <location>
        <begin position="19"/>
        <end position="840"/>
    </location>
</feature>
<evidence type="ECO:0000313" key="2">
    <source>
        <dbReference type="EMBL" id="UNY99294.1"/>
    </source>
</evidence>
<feature type="signal peptide" evidence="1">
    <location>
        <begin position="1"/>
        <end position="18"/>
    </location>
</feature>
<sequence length="840" mass="95353">MKKIFFFVLSLCFSLTFAQQKINGKIKDNETNNGLSYASITTGTGVKAVSGTDGSFSIKTNNKIKTVRIELWGYQTAEVPVSDEKSYYEITLTKNIESLQETALKHTTDASEIIRDVINNKNRNNPETSLNSFKLKSYNKLIATADPNTIDNQIDSVFLKKKKGLKFIEADSTAYKLKRQLYSSHLFITEKISSVVFDKENGKHETILGSNVAGFKEPVYEILALKIQSFSFYKDKYTLFGTEYAGPLADRALKKYNYRVVDTLNTDRGSTYIIHFQGKKRQKSATPEGLLYISADSYALQKGIIKLKAVIDIEASQEFEYFEENDIWFPVEKNISISKGSSSNAINLFGGNILLTNLKEKDIDTTKTIHTSYFNPAEVIKITVRDLNYGISINKPVNRSKTKFTVEVDENAVHQNNAFWKENRSDPLTDKELNTYTYADSVTQAAKAEKKIGLIRKLLVGYVPLSYVDLDIKSVIKYNNFEGFRLGGGITTSNNFSKVLRLNAYGAFGTKDQDFKYGLGAKVRLNRNTSTWLGFDYIDDLTETGSTKYITDTRAFSIFEPRLFNITMFHNSKSIASHLSYDITPQLSSKLRLQKADIIPKYTYNYINEGTNFDTYKITTTTLGIQWNPKNLYMLTSDGKKVIRNSFPQFSLQYTQAIKGLLDGYFTFSKVDFRARYHLNPLNKGRTSFLINAGLGLGDIPLTHLYQTAPNQPDGNKILKRFSVGGGDSFETMYFNEFFSDKYLSVEAKHYFKRVKIAGRFKPEFGLASRFAIGDIKNPDLHEGIGFNSLNKGYMESGFEINRILKGFGLSFMYRHGAYHLPAFDENVSFKFTYYFSLGF</sequence>
<dbReference type="SUPFAM" id="SSF49464">
    <property type="entry name" value="Carboxypeptidase regulatory domain-like"/>
    <property type="match status" value="1"/>
</dbReference>
<keyword evidence="3" id="KW-1185">Reference proteome</keyword>
<dbReference type="Pfam" id="PF13715">
    <property type="entry name" value="CarbopepD_reg_2"/>
    <property type="match status" value="1"/>
</dbReference>
<accession>A0ABY3YP32</accession>
<organism evidence="2 3">
    <name type="scientific">Zhouia spongiae</name>
    <dbReference type="NCBI Taxonomy" id="2202721"/>
    <lineage>
        <taxon>Bacteria</taxon>
        <taxon>Pseudomonadati</taxon>
        <taxon>Bacteroidota</taxon>
        <taxon>Flavobacteriia</taxon>
        <taxon>Flavobacteriales</taxon>
        <taxon>Flavobacteriaceae</taxon>
        <taxon>Zhouia</taxon>
    </lineage>
</organism>
<evidence type="ECO:0000313" key="3">
    <source>
        <dbReference type="Proteomes" id="UP000829476"/>
    </source>
</evidence>
<evidence type="ECO:0000256" key="1">
    <source>
        <dbReference type="SAM" id="SignalP"/>
    </source>
</evidence>
<reference evidence="2 3" key="1">
    <citation type="journal article" date="2018" name="Int. J. Syst. Evol. Microbiol.">
        <title>Zhouia spongiae sp. nov., isolated from a marine sponge.</title>
        <authorList>
            <person name="Zhuang L."/>
            <person name="Lin B."/>
            <person name="Qin F."/>
            <person name="Luo L."/>
        </authorList>
    </citation>
    <scope>NUCLEOTIDE SEQUENCE [LARGE SCALE GENOMIC DNA]</scope>
    <source>
        <strain evidence="2 3">HN-Y44</strain>
    </source>
</reference>
<dbReference type="Proteomes" id="UP000829476">
    <property type="component" value="Chromosome"/>
</dbReference>